<dbReference type="Proteomes" id="UP001196413">
    <property type="component" value="Unassembled WGS sequence"/>
</dbReference>
<keyword evidence="2" id="KW-1185">Reference proteome</keyword>
<accession>A0AAD5M6L1</accession>
<dbReference type="AlphaFoldDB" id="A0AAD5M6L1"/>
<proteinExistence type="predicted"/>
<gene>
    <name evidence="1" type="ORF">KIN20_009601</name>
</gene>
<name>A0AAD5M6L1_PARTN</name>
<protein>
    <submittedName>
        <fullName evidence="1">Uncharacterized protein</fullName>
    </submittedName>
</protein>
<evidence type="ECO:0000313" key="1">
    <source>
        <dbReference type="EMBL" id="KAJ1353055.1"/>
    </source>
</evidence>
<evidence type="ECO:0000313" key="2">
    <source>
        <dbReference type="Proteomes" id="UP001196413"/>
    </source>
</evidence>
<sequence length="54" mass="6411">MSYYRDIQAVKWNRKIKHLRPHYSMSVLSSRLFQYCGAAILAKLDPEVLVWVVE</sequence>
<organism evidence="1 2">
    <name type="scientific">Parelaphostrongylus tenuis</name>
    <name type="common">Meningeal worm</name>
    <dbReference type="NCBI Taxonomy" id="148309"/>
    <lineage>
        <taxon>Eukaryota</taxon>
        <taxon>Metazoa</taxon>
        <taxon>Ecdysozoa</taxon>
        <taxon>Nematoda</taxon>
        <taxon>Chromadorea</taxon>
        <taxon>Rhabditida</taxon>
        <taxon>Rhabditina</taxon>
        <taxon>Rhabditomorpha</taxon>
        <taxon>Strongyloidea</taxon>
        <taxon>Metastrongylidae</taxon>
        <taxon>Parelaphostrongylus</taxon>
    </lineage>
</organism>
<dbReference type="EMBL" id="JAHQIW010001584">
    <property type="protein sequence ID" value="KAJ1353055.1"/>
    <property type="molecule type" value="Genomic_DNA"/>
</dbReference>
<comment type="caution">
    <text evidence="1">The sequence shown here is derived from an EMBL/GenBank/DDBJ whole genome shotgun (WGS) entry which is preliminary data.</text>
</comment>
<reference evidence="1" key="1">
    <citation type="submission" date="2021-06" db="EMBL/GenBank/DDBJ databases">
        <title>Parelaphostrongylus tenuis whole genome reference sequence.</title>
        <authorList>
            <person name="Garwood T.J."/>
            <person name="Larsen P.A."/>
            <person name="Fountain-Jones N.M."/>
            <person name="Garbe J.R."/>
            <person name="Macchietto M.G."/>
            <person name="Kania S.A."/>
            <person name="Gerhold R.W."/>
            <person name="Richards J.E."/>
            <person name="Wolf T.M."/>
        </authorList>
    </citation>
    <scope>NUCLEOTIDE SEQUENCE</scope>
    <source>
        <strain evidence="1">MNPRO001-30</strain>
        <tissue evidence="1">Meninges</tissue>
    </source>
</reference>